<feature type="domain" description="HMG box" evidence="7">
    <location>
        <begin position="82"/>
        <end position="152"/>
    </location>
</feature>
<keyword evidence="4 5" id="KW-0539">Nucleus</keyword>
<feature type="region of interest" description="Disordered" evidence="6">
    <location>
        <begin position="161"/>
        <end position="181"/>
    </location>
</feature>
<organism evidence="8 9">
    <name type="scientific">Orchesella cincta</name>
    <name type="common">Springtail</name>
    <name type="synonym">Podura cincta</name>
    <dbReference type="NCBI Taxonomy" id="48709"/>
    <lineage>
        <taxon>Eukaryota</taxon>
        <taxon>Metazoa</taxon>
        <taxon>Ecdysozoa</taxon>
        <taxon>Arthropoda</taxon>
        <taxon>Hexapoda</taxon>
        <taxon>Collembola</taxon>
        <taxon>Entomobryomorpha</taxon>
        <taxon>Entomobryoidea</taxon>
        <taxon>Orchesellidae</taxon>
        <taxon>Orchesellinae</taxon>
        <taxon>Orchesella</taxon>
    </lineage>
</organism>
<dbReference type="GO" id="GO:0005634">
    <property type="term" value="C:nucleus"/>
    <property type="evidence" value="ECO:0007669"/>
    <property type="project" value="UniProtKB-UniRule"/>
</dbReference>
<keyword evidence="9" id="KW-1185">Reference proteome</keyword>
<accession>A0A1D2MQP2</accession>
<feature type="region of interest" description="Disordered" evidence="6">
    <location>
        <begin position="242"/>
        <end position="263"/>
    </location>
</feature>
<feature type="DNA-binding region" description="HMG box" evidence="5">
    <location>
        <begin position="182"/>
        <end position="250"/>
    </location>
</feature>
<feature type="compositionally biased region" description="Polar residues" evidence="6">
    <location>
        <begin position="250"/>
        <end position="263"/>
    </location>
</feature>
<dbReference type="Pfam" id="PF09011">
    <property type="entry name" value="HMG_box_2"/>
    <property type="match status" value="1"/>
</dbReference>
<dbReference type="Pfam" id="PF00505">
    <property type="entry name" value="HMG_box"/>
    <property type="match status" value="1"/>
</dbReference>
<dbReference type="FunFam" id="1.10.30.10:FF:000016">
    <property type="entry name" value="FACT complex subunit SSRP1"/>
    <property type="match status" value="1"/>
</dbReference>
<evidence type="ECO:0000256" key="6">
    <source>
        <dbReference type="SAM" id="MobiDB-lite"/>
    </source>
</evidence>
<gene>
    <name evidence="8" type="ORF">Ocin01_11350</name>
</gene>
<sequence length="263" mass="30058">MSKVAETPIFDIKITEEMKWQSKAHCEYIYEKVGQTYIHVGRESVDNWIRIPSDFRTTGESLCPGNSSTQGFTMAEGQVPQPRAASSAYACFMQHFCHQVQSTGGQQAIISSDLSKVASERWKGMTEDEKKPYKELSNKDKARYQQEMARLNPGTLVTVTSTTTGRKRKLGSRKAAKDPNAPKRATTAFFFFAQVERSKVRAEHPEYKVTEVSKELGKMWGLMKPEEKEQYEQMAVRDRERYQHELKKYNASQEGQGTESEED</sequence>
<evidence type="ECO:0000313" key="9">
    <source>
        <dbReference type="Proteomes" id="UP000094527"/>
    </source>
</evidence>
<dbReference type="SUPFAM" id="SSF47095">
    <property type="entry name" value="HMG-box"/>
    <property type="match status" value="2"/>
</dbReference>
<dbReference type="PANTHER" id="PTHR48112:SF32">
    <property type="entry name" value="HIGH MOBILITY GROUP PROTEIN B3"/>
    <property type="match status" value="1"/>
</dbReference>
<comment type="caution">
    <text evidence="8">The sequence shown here is derived from an EMBL/GenBank/DDBJ whole genome shotgun (WGS) entry which is preliminary data.</text>
</comment>
<reference evidence="8 9" key="1">
    <citation type="journal article" date="2016" name="Genome Biol. Evol.">
        <title>Gene Family Evolution Reflects Adaptation to Soil Environmental Stressors in the Genome of the Collembolan Orchesella cincta.</title>
        <authorList>
            <person name="Faddeeva-Vakhrusheva A."/>
            <person name="Derks M.F."/>
            <person name="Anvar S.Y."/>
            <person name="Agamennone V."/>
            <person name="Suring W."/>
            <person name="Smit S."/>
            <person name="van Straalen N.M."/>
            <person name="Roelofs D."/>
        </authorList>
    </citation>
    <scope>NUCLEOTIDE SEQUENCE [LARGE SCALE GENOMIC DNA]</scope>
    <source>
        <tissue evidence="8">Mixed pool</tissue>
    </source>
</reference>
<dbReference type="InterPro" id="IPR009071">
    <property type="entry name" value="HMG_box_dom"/>
</dbReference>
<keyword evidence="3 5" id="KW-0238">DNA-binding</keyword>
<dbReference type="PROSITE" id="PS50118">
    <property type="entry name" value="HMG_BOX_2"/>
    <property type="match status" value="2"/>
</dbReference>
<dbReference type="Proteomes" id="UP000094527">
    <property type="component" value="Unassembled WGS sequence"/>
</dbReference>
<comment type="similarity">
    <text evidence="2">Belongs to the HMGB family.</text>
</comment>
<dbReference type="STRING" id="48709.A0A1D2MQP2"/>
<dbReference type="SMART" id="SM00398">
    <property type="entry name" value="HMG"/>
    <property type="match status" value="2"/>
</dbReference>
<dbReference type="OrthoDB" id="1919336at2759"/>
<evidence type="ECO:0000259" key="7">
    <source>
        <dbReference type="PROSITE" id="PS50118"/>
    </source>
</evidence>
<evidence type="ECO:0000256" key="2">
    <source>
        <dbReference type="ARBA" id="ARBA00008774"/>
    </source>
</evidence>
<evidence type="ECO:0000256" key="1">
    <source>
        <dbReference type="ARBA" id="ARBA00004123"/>
    </source>
</evidence>
<dbReference type="GO" id="GO:0006357">
    <property type="term" value="P:regulation of transcription by RNA polymerase II"/>
    <property type="evidence" value="ECO:0007669"/>
    <property type="project" value="TreeGrafter"/>
</dbReference>
<feature type="DNA-binding region" description="HMG box" evidence="5">
    <location>
        <begin position="82"/>
        <end position="152"/>
    </location>
</feature>
<evidence type="ECO:0000313" key="8">
    <source>
        <dbReference type="EMBL" id="ODM95316.1"/>
    </source>
</evidence>
<dbReference type="InterPro" id="IPR050342">
    <property type="entry name" value="HMGB"/>
</dbReference>
<evidence type="ECO:0000256" key="3">
    <source>
        <dbReference type="ARBA" id="ARBA00023125"/>
    </source>
</evidence>
<dbReference type="GO" id="GO:0003677">
    <property type="term" value="F:DNA binding"/>
    <property type="evidence" value="ECO:0007669"/>
    <property type="project" value="UniProtKB-UniRule"/>
</dbReference>
<proteinExistence type="inferred from homology"/>
<evidence type="ECO:0000256" key="5">
    <source>
        <dbReference type="PROSITE-ProRule" id="PRU00267"/>
    </source>
</evidence>
<dbReference type="EMBL" id="LJIJ01000685">
    <property type="protein sequence ID" value="ODM95316.1"/>
    <property type="molecule type" value="Genomic_DNA"/>
</dbReference>
<evidence type="ECO:0000256" key="4">
    <source>
        <dbReference type="ARBA" id="ARBA00023242"/>
    </source>
</evidence>
<dbReference type="InterPro" id="IPR036910">
    <property type="entry name" value="HMG_box_dom_sf"/>
</dbReference>
<dbReference type="Gene3D" id="1.10.30.10">
    <property type="entry name" value="High mobility group box domain"/>
    <property type="match status" value="2"/>
</dbReference>
<dbReference type="PRINTS" id="PR00886">
    <property type="entry name" value="HIGHMOBLTY12"/>
</dbReference>
<dbReference type="PANTHER" id="PTHR48112">
    <property type="entry name" value="HIGH MOBILITY GROUP PROTEIN DSP1"/>
    <property type="match status" value="1"/>
</dbReference>
<feature type="compositionally biased region" description="Basic residues" evidence="6">
    <location>
        <begin position="165"/>
        <end position="174"/>
    </location>
</feature>
<protein>
    <submittedName>
        <fullName evidence="8">High mobility group protein DSP1</fullName>
    </submittedName>
</protein>
<feature type="domain" description="HMG box" evidence="7">
    <location>
        <begin position="182"/>
        <end position="250"/>
    </location>
</feature>
<dbReference type="AlphaFoldDB" id="A0A1D2MQP2"/>
<name>A0A1D2MQP2_ORCCI</name>
<comment type="subcellular location">
    <subcellularLocation>
        <location evidence="1">Nucleus</location>
    </subcellularLocation>
</comment>